<dbReference type="Gene3D" id="2.70.150.10">
    <property type="entry name" value="Calcium-transporting ATPase, cytoplasmic transduction domain A"/>
    <property type="match status" value="1"/>
</dbReference>
<dbReference type="Gene3D" id="3.40.50.1000">
    <property type="entry name" value="HAD superfamily/HAD-like"/>
    <property type="match status" value="1"/>
</dbReference>
<evidence type="ECO:0000256" key="1">
    <source>
        <dbReference type="ARBA" id="ARBA00004370"/>
    </source>
</evidence>
<dbReference type="InterPro" id="IPR023298">
    <property type="entry name" value="ATPase_P-typ_TM_dom_sf"/>
</dbReference>
<evidence type="ECO:0000313" key="7">
    <source>
        <dbReference type="EMBL" id="GFZ02641.1"/>
    </source>
</evidence>
<dbReference type="InterPro" id="IPR023299">
    <property type="entry name" value="ATPase_P-typ_cyto_dom_N"/>
</dbReference>
<dbReference type="EMBL" id="BJWL01000015">
    <property type="protein sequence ID" value="GFZ02641.1"/>
    <property type="molecule type" value="Genomic_DNA"/>
</dbReference>
<dbReference type="AlphaFoldDB" id="A0A7J0FVC6"/>
<protein>
    <submittedName>
        <fullName evidence="7">Autoinhibited Ca2+-ATPase 11</fullName>
    </submittedName>
</protein>
<keyword evidence="8" id="KW-1185">Reference proteome</keyword>
<sequence length="626" mass="69103">MCRKQHYTSLTRAIGLSTSCQKRLGKLVSMLIPMSLPLSLVLTIPKAWSPTVEWKDSRGKFVYCSMMVWFQEAKVTTNSPYNSRIWTKQRRKFVQVTRDGSRQKVLIYDLVVVDIVHLSIRDQIPADGLFISGYSLSIDESSLSGESELVNVNKEWSFLLSGTKVQDGSSKMLMTSVGMRAEWGRLKVTLSEGGKDKTPLQAMNHEMKSWSTSDTLKLLNFFAIALTILVVAVPEGLPLASIFQNTSSEVVRGNMERQTSWGLDRDVIVRVWHYLGDEVSGSWKESKIVKVEPFNSVTKEMSVLVALPGGGLRAFCKGASEIIFKMSDKTIDEQGNSVPISEEQRKNITSVINSFACEALRTLCLACKDTEGSSSADNIPDDKYTLIAVVGIMDPVCPGVKKAVQTCLAAGIMVRMVTVDNINTAKVIAKEYGILTADGVSIEGPDFRDKSAQEMKEIIPRLQVMVRSLQLDKHKLVTMLRNDFKEVVAVTGDGTNDVPALREADIGLATGIAETGLTVNIVALMINFVSACISGSAPLTAVQLLWVNDYGHSRGVSAGHRTSKRQADEKAAYREEVSFITKVMWRNIIVQSIYQLTVLGVLKFYGNHLMKHNGSDADSVLNTFIF</sequence>
<feature type="domain" description="P-type ATPase A" evidence="6">
    <location>
        <begin position="92"/>
        <end position="186"/>
    </location>
</feature>
<evidence type="ECO:0000256" key="2">
    <source>
        <dbReference type="ARBA" id="ARBA00022692"/>
    </source>
</evidence>
<keyword evidence="3" id="KW-0460">Magnesium</keyword>
<gene>
    <name evidence="7" type="ORF">Acr_15g0012490</name>
</gene>
<dbReference type="PRINTS" id="PR00120">
    <property type="entry name" value="HATPASE"/>
</dbReference>
<dbReference type="SUPFAM" id="SSF81660">
    <property type="entry name" value="Metal cation-transporting ATPase, ATP-binding domain N"/>
    <property type="match status" value="1"/>
</dbReference>
<dbReference type="GO" id="GO:0016887">
    <property type="term" value="F:ATP hydrolysis activity"/>
    <property type="evidence" value="ECO:0007669"/>
    <property type="project" value="InterPro"/>
</dbReference>
<dbReference type="OrthoDB" id="3352408at2759"/>
<evidence type="ECO:0000313" key="8">
    <source>
        <dbReference type="Proteomes" id="UP000585474"/>
    </source>
</evidence>
<dbReference type="InterPro" id="IPR059000">
    <property type="entry name" value="ATPase_P-type_domA"/>
</dbReference>
<dbReference type="GO" id="GO:0005524">
    <property type="term" value="F:ATP binding"/>
    <property type="evidence" value="ECO:0007669"/>
    <property type="project" value="InterPro"/>
</dbReference>
<dbReference type="InterPro" id="IPR036412">
    <property type="entry name" value="HAD-like_sf"/>
</dbReference>
<dbReference type="InterPro" id="IPR023214">
    <property type="entry name" value="HAD_sf"/>
</dbReference>
<dbReference type="PANTHER" id="PTHR24093:SF448">
    <property type="entry name" value="CALCIUM-TRANSPORTING ATPASE"/>
    <property type="match status" value="1"/>
</dbReference>
<dbReference type="Gene3D" id="1.20.1110.10">
    <property type="entry name" value="Calcium-transporting ATPase, transmembrane domain"/>
    <property type="match status" value="1"/>
</dbReference>
<keyword evidence="2" id="KW-0812">Transmembrane</keyword>
<evidence type="ECO:0000256" key="3">
    <source>
        <dbReference type="ARBA" id="ARBA00022842"/>
    </source>
</evidence>
<dbReference type="PANTHER" id="PTHR24093">
    <property type="entry name" value="CATION TRANSPORTING ATPASE"/>
    <property type="match status" value="1"/>
</dbReference>
<dbReference type="SUPFAM" id="SSF81665">
    <property type="entry name" value="Calcium ATPase, transmembrane domain M"/>
    <property type="match status" value="1"/>
</dbReference>
<accession>A0A7J0FVC6</accession>
<dbReference type="Gene3D" id="3.40.1110.10">
    <property type="entry name" value="Calcium-transporting ATPase, cytoplasmic domain N"/>
    <property type="match status" value="1"/>
</dbReference>
<evidence type="ECO:0000259" key="6">
    <source>
        <dbReference type="Pfam" id="PF00122"/>
    </source>
</evidence>
<organism evidence="7 8">
    <name type="scientific">Actinidia rufa</name>
    <dbReference type="NCBI Taxonomy" id="165716"/>
    <lineage>
        <taxon>Eukaryota</taxon>
        <taxon>Viridiplantae</taxon>
        <taxon>Streptophyta</taxon>
        <taxon>Embryophyta</taxon>
        <taxon>Tracheophyta</taxon>
        <taxon>Spermatophyta</taxon>
        <taxon>Magnoliopsida</taxon>
        <taxon>eudicotyledons</taxon>
        <taxon>Gunneridae</taxon>
        <taxon>Pentapetalae</taxon>
        <taxon>asterids</taxon>
        <taxon>Ericales</taxon>
        <taxon>Actinidiaceae</taxon>
        <taxon>Actinidia</taxon>
    </lineage>
</organism>
<dbReference type="GO" id="GO:0005886">
    <property type="term" value="C:plasma membrane"/>
    <property type="evidence" value="ECO:0007669"/>
    <property type="project" value="TreeGrafter"/>
</dbReference>
<proteinExistence type="predicted"/>
<dbReference type="Pfam" id="PF13246">
    <property type="entry name" value="Cation_ATPase"/>
    <property type="match status" value="1"/>
</dbReference>
<keyword evidence="5" id="KW-0472">Membrane</keyword>
<evidence type="ECO:0000256" key="4">
    <source>
        <dbReference type="ARBA" id="ARBA00022989"/>
    </source>
</evidence>
<keyword evidence="4" id="KW-1133">Transmembrane helix</keyword>
<dbReference type="SUPFAM" id="SSF81653">
    <property type="entry name" value="Calcium ATPase, transduction domain A"/>
    <property type="match status" value="1"/>
</dbReference>
<dbReference type="SUPFAM" id="SSF56784">
    <property type="entry name" value="HAD-like"/>
    <property type="match status" value="1"/>
</dbReference>
<comment type="caution">
    <text evidence="7">The sequence shown here is derived from an EMBL/GenBank/DDBJ whole genome shotgun (WGS) entry which is preliminary data.</text>
</comment>
<dbReference type="InterPro" id="IPR001757">
    <property type="entry name" value="P_typ_ATPase"/>
</dbReference>
<dbReference type="GO" id="GO:0005388">
    <property type="term" value="F:P-type calcium transporter activity"/>
    <property type="evidence" value="ECO:0007669"/>
    <property type="project" value="TreeGrafter"/>
</dbReference>
<dbReference type="Proteomes" id="UP000585474">
    <property type="component" value="Unassembled WGS sequence"/>
</dbReference>
<reference evidence="7 8" key="1">
    <citation type="submission" date="2019-07" db="EMBL/GenBank/DDBJ databases">
        <title>De Novo Assembly of kiwifruit Actinidia rufa.</title>
        <authorList>
            <person name="Sugita-Konishi S."/>
            <person name="Sato K."/>
            <person name="Mori E."/>
            <person name="Abe Y."/>
            <person name="Kisaki G."/>
            <person name="Hamano K."/>
            <person name="Suezawa K."/>
            <person name="Otani M."/>
            <person name="Fukuda T."/>
            <person name="Manabe T."/>
            <person name="Gomi K."/>
            <person name="Tabuchi M."/>
            <person name="Akimitsu K."/>
            <person name="Kataoka I."/>
        </authorList>
    </citation>
    <scope>NUCLEOTIDE SEQUENCE [LARGE SCALE GENOMIC DNA]</scope>
    <source>
        <strain evidence="8">cv. Fuchu</strain>
    </source>
</reference>
<comment type="subcellular location">
    <subcellularLocation>
        <location evidence="1">Membrane</location>
    </subcellularLocation>
</comment>
<name>A0A7J0FVC6_9ERIC</name>
<dbReference type="PRINTS" id="PR00119">
    <property type="entry name" value="CATATPASE"/>
</dbReference>
<evidence type="ECO:0000256" key="5">
    <source>
        <dbReference type="ARBA" id="ARBA00023136"/>
    </source>
</evidence>
<dbReference type="Pfam" id="PF00122">
    <property type="entry name" value="E1-E2_ATPase"/>
    <property type="match status" value="1"/>
</dbReference>
<dbReference type="InterPro" id="IPR008250">
    <property type="entry name" value="ATPase_P-typ_transduc_dom_A_sf"/>
</dbReference>